<accession>A0A2S7WGZ7</accession>
<sequence>MNPPIPKLETLTIENKFQKQELSEQSFYELTKEYRDPFLGGFPKKKRVTKKKAPQKIEPTITFPNVVYNGVIGGSQTKSYILTVNGKQEILNKGETLQGVKLVKANSEEIVVTFEKVTKTITKQ</sequence>
<reference evidence="1 2" key="1">
    <citation type="submission" date="2016-12" db="EMBL/GenBank/DDBJ databases">
        <title>Trade-off between light-utilization and light-protection in marine flavobacteria.</title>
        <authorList>
            <person name="Kumagai Y."/>
            <person name="Yoshizawa S."/>
            <person name="Kogure K."/>
            <person name="Iwasaki W."/>
        </authorList>
    </citation>
    <scope>NUCLEOTIDE SEQUENCE [LARGE SCALE GENOMIC DNA]</scope>
    <source>
        <strain evidence="1 2">ATCC 43844</strain>
    </source>
</reference>
<gene>
    <name evidence="1" type="ORF">BTO16_11545</name>
</gene>
<keyword evidence="2" id="KW-1185">Reference proteome</keyword>
<proteinExistence type="predicted"/>
<comment type="caution">
    <text evidence="1">The sequence shown here is derived from an EMBL/GenBank/DDBJ whole genome shotgun (WGS) entry which is preliminary data.</text>
</comment>
<dbReference type="Proteomes" id="UP000239068">
    <property type="component" value="Unassembled WGS sequence"/>
</dbReference>
<dbReference type="EMBL" id="MSCM01000002">
    <property type="protein sequence ID" value="PQJ76532.1"/>
    <property type="molecule type" value="Genomic_DNA"/>
</dbReference>
<protein>
    <submittedName>
        <fullName evidence="1">Uncharacterized protein</fullName>
    </submittedName>
</protein>
<evidence type="ECO:0000313" key="1">
    <source>
        <dbReference type="EMBL" id="PQJ76532.1"/>
    </source>
</evidence>
<evidence type="ECO:0000313" key="2">
    <source>
        <dbReference type="Proteomes" id="UP000239068"/>
    </source>
</evidence>
<name>A0A2S7WGZ7_9FLAO</name>
<dbReference type="AlphaFoldDB" id="A0A2S7WGZ7"/>
<organism evidence="1 2">
    <name type="scientific">Polaribacter glomeratus</name>
    <dbReference type="NCBI Taxonomy" id="102"/>
    <lineage>
        <taxon>Bacteria</taxon>
        <taxon>Pseudomonadati</taxon>
        <taxon>Bacteroidota</taxon>
        <taxon>Flavobacteriia</taxon>
        <taxon>Flavobacteriales</taxon>
        <taxon>Flavobacteriaceae</taxon>
    </lineage>
</organism>